<dbReference type="STRING" id="1051890.A0A3N4LB15"/>
<dbReference type="Proteomes" id="UP000267821">
    <property type="component" value="Unassembled WGS sequence"/>
</dbReference>
<gene>
    <name evidence="3" type="ORF">L211DRAFT_901709</name>
</gene>
<keyword evidence="1" id="KW-0677">Repeat</keyword>
<dbReference type="InterPro" id="IPR027417">
    <property type="entry name" value="P-loop_NTPase"/>
</dbReference>
<keyword evidence="4" id="KW-1185">Reference proteome</keyword>
<sequence length="634" mass="72566">MDGLSVAASVIAVVQIAGQVMSLCVNYYSIAKNAQSDIKYLLDNIVALISLFQHIEALSKGPGAAKLVASKELIEGVALELKQEFQKLKKILEPEERQGFFQYFSRRLTWPLKREDVDKVFQLLERHKTTLILAMNSDQMYEADDSPPQRCMLILVWLPDAAGAAYNHGRWEYEDRCLPETRVDLRQQIMDWFEDPEGECIFWLNGMAGTGKSTISRTVAWDLAEKKRLAASFFFSRGGGDISHARLFFTTIAAQLANFLPALRPLISKAIEDNFGILKQGLSEQWKHLILNPLKNAPAQSIQLVVVIDALDECDNYDDIRLILKLLAQAKCLHTIRLRVLVTSRPETPISLGFRNLPGEVYQDFVLHDIPPAIVNQDISTFFREKLSLIKSERGLSTTPWPDEPTIRRLVEKAAGLFIYASTIYRFIENKDYSPEDQLSIAKLLHLRPISPALAPLSSVLNIPEVESQPIRLFHASFRDFLLDPQRCLDSRFWIDQKEKHINLFRECMRILSDLGRDLCELRDPGISVDDIQENIIQRHIPAHIHYACRYWFDHFRLGNDAIQKDLDLLLRFLKQDFLHWLEALSLIREVSSGVLMVRALDAALRVCRTTTHLMAGLMLHYPFDRRSDATLFI</sequence>
<dbReference type="Pfam" id="PF24883">
    <property type="entry name" value="NPHP3_N"/>
    <property type="match status" value="1"/>
</dbReference>
<dbReference type="PROSITE" id="PS50837">
    <property type="entry name" value="NACHT"/>
    <property type="match status" value="1"/>
</dbReference>
<evidence type="ECO:0000256" key="1">
    <source>
        <dbReference type="ARBA" id="ARBA00022737"/>
    </source>
</evidence>
<evidence type="ECO:0000313" key="4">
    <source>
        <dbReference type="Proteomes" id="UP000267821"/>
    </source>
</evidence>
<dbReference type="InterPro" id="IPR056884">
    <property type="entry name" value="NPHP3-like_N"/>
</dbReference>
<dbReference type="InterPro" id="IPR007111">
    <property type="entry name" value="NACHT_NTPase"/>
</dbReference>
<dbReference type="AlphaFoldDB" id="A0A3N4LB15"/>
<evidence type="ECO:0000313" key="3">
    <source>
        <dbReference type="EMBL" id="RPB18652.1"/>
    </source>
</evidence>
<dbReference type="PANTHER" id="PTHR10039:SF14">
    <property type="entry name" value="NACHT DOMAIN-CONTAINING PROTEIN"/>
    <property type="match status" value="1"/>
</dbReference>
<proteinExistence type="predicted"/>
<dbReference type="EMBL" id="ML121616">
    <property type="protein sequence ID" value="RPB18652.1"/>
    <property type="molecule type" value="Genomic_DNA"/>
</dbReference>
<dbReference type="SUPFAM" id="SSF52540">
    <property type="entry name" value="P-loop containing nucleoside triphosphate hydrolases"/>
    <property type="match status" value="1"/>
</dbReference>
<dbReference type="Gene3D" id="3.40.50.300">
    <property type="entry name" value="P-loop containing nucleotide triphosphate hydrolases"/>
    <property type="match status" value="1"/>
</dbReference>
<feature type="domain" description="NACHT" evidence="2">
    <location>
        <begin position="200"/>
        <end position="346"/>
    </location>
</feature>
<dbReference type="InParanoid" id="A0A3N4LB15"/>
<dbReference type="OrthoDB" id="674604at2759"/>
<dbReference type="PANTHER" id="PTHR10039">
    <property type="entry name" value="AMELOGENIN"/>
    <property type="match status" value="1"/>
</dbReference>
<accession>A0A3N4LB15</accession>
<organism evidence="3 4">
    <name type="scientific">Terfezia boudieri ATCC MYA-4762</name>
    <dbReference type="NCBI Taxonomy" id="1051890"/>
    <lineage>
        <taxon>Eukaryota</taxon>
        <taxon>Fungi</taxon>
        <taxon>Dikarya</taxon>
        <taxon>Ascomycota</taxon>
        <taxon>Pezizomycotina</taxon>
        <taxon>Pezizomycetes</taxon>
        <taxon>Pezizales</taxon>
        <taxon>Pezizaceae</taxon>
        <taxon>Terfezia</taxon>
    </lineage>
</organism>
<reference evidence="3 4" key="1">
    <citation type="journal article" date="2018" name="Nat. Ecol. Evol.">
        <title>Pezizomycetes genomes reveal the molecular basis of ectomycorrhizal truffle lifestyle.</title>
        <authorList>
            <person name="Murat C."/>
            <person name="Payen T."/>
            <person name="Noel B."/>
            <person name="Kuo A."/>
            <person name="Morin E."/>
            <person name="Chen J."/>
            <person name="Kohler A."/>
            <person name="Krizsan K."/>
            <person name="Balestrini R."/>
            <person name="Da Silva C."/>
            <person name="Montanini B."/>
            <person name="Hainaut M."/>
            <person name="Levati E."/>
            <person name="Barry K.W."/>
            <person name="Belfiori B."/>
            <person name="Cichocki N."/>
            <person name="Clum A."/>
            <person name="Dockter R.B."/>
            <person name="Fauchery L."/>
            <person name="Guy J."/>
            <person name="Iotti M."/>
            <person name="Le Tacon F."/>
            <person name="Lindquist E.A."/>
            <person name="Lipzen A."/>
            <person name="Malagnac F."/>
            <person name="Mello A."/>
            <person name="Molinier V."/>
            <person name="Miyauchi S."/>
            <person name="Poulain J."/>
            <person name="Riccioni C."/>
            <person name="Rubini A."/>
            <person name="Sitrit Y."/>
            <person name="Splivallo R."/>
            <person name="Traeger S."/>
            <person name="Wang M."/>
            <person name="Zifcakova L."/>
            <person name="Wipf D."/>
            <person name="Zambonelli A."/>
            <person name="Paolocci F."/>
            <person name="Nowrousian M."/>
            <person name="Ottonello S."/>
            <person name="Baldrian P."/>
            <person name="Spatafora J.W."/>
            <person name="Henrissat B."/>
            <person name="Nagy L.G."/>
            <person name="Aury J.M."/>
            <person name="Wincker P."/>
            <person name="Grigoriev I.V."/>
            <person name="Bonfante P."/>
            <person name="Martin F.M."/>
        </authorList>
    </citation>
    <scope>NUCLEOTIDE SEQUENCE [LARGE SCALE GENOMIC DNA]</scope>
    <source>
        <strain evidence="3 4">ATCC MYA-4762</strain>
    </source>
</reference>
<protein>
    <recommendedName>
        <fullName evidence="2">NACHT domain-containing protein</fullName>
    </recommendedName>
</protein>
<name>A0A3N4LB15_9PEZI</name>
<evidence type="ECO:0000259" key="2">
    <source>
        <dbReference type="PROSITE" id="PS50837"/>
    </source>
</evidence>